<dbReference type="AlphaFoldDB" id="A0A8H3FJ61"/>
<dbReference type="InterPro" id="IPR055066">
    <property type="entry name" value="AASDHPPT_N"/>
</dbReference>
<dbReference type="GO" id="GO:0000287">
    <property type="term" value="F:magnesium ion binding"/>
    <property type="evidence" value="ECO:0007669"/>
    <property type="project" value="InterPro"/>
</dbReference>
<dbReference type="EMBL" id="CAJPDS010000040">
    <property type="protein sequence ID" value="CAF9926097.1"/>
    <property type="molecule type" value="Genomic_DNA"/>
</dbReference>
<comment type="caution">
    <text evidence="5">The sequence shown here is derived from an EMBL/GenBank/DDBJ whole genome shotgun (WGS) entry which is preliminary data.</text>
</comment>
<evidence type="ECO:0000259" key="4">
    <source>
        <dbReference type="Pfam" id="PF22624"/>
    </source>
</evidence>
<dbReference type="SUPFAM" id="SSF56214">
    <property type="entry name" value="4'-phosphopantetheinyl transferase"/>
    <property type="match status" value="2"/>
</dbReference>
<sequence>MDDANIFRWLLNVGEIWPSPSNVDPNPKSTAVWATNPDVKKALDLLPAHEHAKVLRFYHIRDAKLSLASSLLKHRAIADTCHVPWKDSNVGEDKNRKPCYKPPDPAQPKMEFNVSHHGTLVALVGCAGEKIKLGVDIVQMNWSKDYPMVVKSGFESWATTYEMVFSQGEIAEIVAYSVPGSSSQDDIRAKLRHFYAHWCLKEAYVKMTGEALLAPWLKDLEFRGVRVPLPSQAGQLGQINSDVEIWFRGVRVTDVKMELQAYGEDYMIGTASSSLDRPLSEFRNMRVDEDIYPIKDVD</sequence>
<dbReference type="PANTHER" id="PTHR12215">
    <property type="entry name" value="PHOSPHOPANTETHEINE TRANSFERASE"/>
    <property type="match status" value="1"/>
</dbReference>
<dbReference type="GO" id="GO:0008897">
    <property type="term" value="F:holo-[acyl-carrier-protein] synthase activity"/>
    <property type="evidence" value="ECO:0007669"/>
    <property type="project" value="UniProtKB-EC"/>
</dbReference>
<keyword evidence="6" id="KW-1185">Reference proteome</keyword>
<feature type="domain" description="4'-phosphopantetheinyl transferase N-terminal" evidence="4">
    <location>
        <begin position="36"/>
        <end position="126"/>
    </location>
</feature>
<evidence type="ECO:0000313" key="6">
    <source>
        <dbReference type="Proteomes" id="UP000664521"/>
    </source>
</evidence>
<dbReference type="Gene3D" id="3.90.470.20">
    <property type="entry name" value="4'-phosphopantetheinyl transferase domain"/>
    <property type="match status" value="2"/>
</dbReference>
<evidence type="ECO:0000259" key="3">
    <source>
        <dbReference type="Pfam" id="PF01648"/>
    </source>
</evidence>
<protein>
    <recommendedName>
        <fullName evidence="1">holo-[acyl-carrier-protein] synthase</fullName>
        <ecNumber evidence="1">2.7.8.7</ecNumber>
    </recommendedName>
</protein>
<evidence type="ECO:0000256" key="2">
    <source>
        <dbReference type="ARBA" id="ARBA00022679"/>
    </source>
</evidence>
<dbReference type="PANTHER" id="PTHR12215:SF10">
    <property type="entry name" value="L-AMINOADIPATE-SEMIALDEHYDE DEHYDROGENASE-PHOSPHOPANTETHEINYL TRANSFERASE"/>
    <property type="match status" value="1"/>
</dbReference>
<dbReference type="GO" id="GO:0005829">
    <property type="term" value="C:cytosol"/>
    <property type="evidence" value="ECO:0007669"/>
    <property type="project" value="TreeGrafter"/>
</dbReference>
<name>A0A8H3FJ61_9LECA</name>
<dbReference type="Pfam" id="PF01648">
    <property type="entry name" value="ACPS"/>
    <property type="match status" value="1"/>
</dbReference>
<dbReference type="EC" id="2.7.8.7" evidence="1"/>
<feature type="domain" description="4'-phosphopantetheinyl transferase" evidence="3">
    <location>
        <begin position="133"/>
        <end position="228"/>
    </location>
</feature>
<dbReference type="InterPro" id="IPR037143">
    <property type="entry name" value="4-PPantetheinyl_Trfase_dom_sf"/>
</dbReference>
<dbReference type="InterPro" id="IPR050559">
    <property type="entry name" value="P-Pant_transferase_sf"/>
</dbReference>
<dbReference type="GO" id="GO:0019878">
    <property type="term" value="P:lysine biosynthetic process via aminoadipic acid"/>
    <property type="evidence" value="ECO:0007669"/>
    <property type="project" value="TreeGrafter"/>
</dbReference>
<evidence type="ECO:0000313" key="5">
    <source>
        <dbReference type="EMBL" id="CAF9926097.1"/>
    </source>
</evidence>
<evidence type="ECO:0000256" key="1">
    <source>
        <dbReference type="ARBA" id="ARBA00013172"/>
    </source>
</evidence>
<accession>A0A8H3FJ61</accession>
<keyword evidence="2" id="KW-0808">Transferase</keyword>
<organism evidence="5 6">
    <name type="scientific">Heterodermia speciosa</name>
    <dbReference type="NCBI Taxonomy" id="116794"/>
    <lineage>
        <taxon>Eukaryota</taxon>
        <taxon>Fungi</taxon>
        <taxon>Dikarya</taxon>
        <taxon>Ascomycota</taxon>
        <taxon>Pezizomycotina</taxon>
        <taxon>Lecanoromycetes</taxon>
        <taxon>OSLEUM clade</taxon>
        <taxon>Lecanoromycetidae</taxon>
        <taxon>Caliciales</taxon>
        <taxon>Physciaceae</taxon>
        <taxon>Heterodermia</taxon>
    </lineage>
</organism>
<gene>
    <name evidence="5" type="ORF">HETSPECPRED_006253</name>
</gene>
<dbReference type="Proteomes" id="UP000664521">
    <property type="component" value="Unassembled WGS sequence"/>
</dbReference>
<dbReference type="Pfam" id="PF22624">
    <property type="entry name" value="AASDHPPT_N"/>
    <property type="match status" value="1"/>
</dbReference>
<dbReference type="OrthoDB" id="26719at2759"/>
<dbReference type="InterPro" id="IPR008278">
    <property type="entry name" value="4-PPantetheinyl_Trfase_dom"/>
</dbReference>
<reference evidence="5" key="1">
    <citation type="submission" date="2021-03" db="EMBL/GenBank/DDBJ databases">
        <authorList>
            <person name="Tagirdzhanova G."/>
        </authorList>
    </citation>
    <scope>NUCLEOTIDE SEQUENCE</scope>
</reference>
<proteinExistence type="predicted"/>